<dbReference type="AlphaFoldDB" id="A0A5K1BF30"/>
<sequence length="42" mass="4887">MLQLMKHFLQAGAPFHPNFKDVVKTSFKCLFCVDAHIDHSHF</sequence>
<organism evidence="1">
    <name type="scientific">Nymphaea colorata</name>
    <name type="common">pocket water lily</name>
    <dbReference type="NCBI Taxonomy" id="210225"/>
    <lineage>
        <taxon>Eukaryota</taxon>
        <taxon>Viridiplantae</taxon>
        <taxon>Streptophyta</taxon>
        <taxon>Embryophyta</taxon>
        <taxon>Tracheophyta</taxon>
        <taxon>Spermatophyta</taxon>
        <taxon>Magnoliopsida</taxon>
        <taxon>Nymphaeales</taxon>
        <taxon>Nymphaeaceae</taxon>
        <taxon>Nymphaea</taxon>
    </lineage>
</organism>
<evidence type="ECO:0000313" key="1">
    <source>
        <dbReference type="EMBL" id="VVW14015.1"/>
    </source>
</evidence>
<protein>
    <submittedName>
        <fullName evidence="1">Uncharacterized protein</fullName>
    </submittedName>
</protein>
<proteinExistence type="predicted"/>
<dbReference type="EMBL" id="LR721781">
    <property type="protein sequence ID" value="VVW14015.1"/>
    <property type="molecule type" value="Genomic_DNA"/>
</dbReference>
<reference evidence="1" key="1">
    <citation type="submission" date="2019-09" db="EMBL/GenBank/DDBJ databases">
        <authorList>
            <person name="Zhang L."/>
        </authorList>
    </citation>
    <scope>NUCLEOTIDE SEQUENCE</scope>
</reference>
<accession>A0A5K1BF30</accession>
<dbReference type="Gene3D" id="1.20.140.30">
    <property type="entry name" value="MOB kinase activator"/>
    <property type="match status" value="1"/>
</dbReference>
<gene>
    <name evidence="1" type="ORF">NYM_LOCUS15381</name>
</gene>
<dbReference type="InterPro" id="IPR036703">
    <property type="entry name" value="MOB_kinase_act_sf"/>
</dbReference>
<name>A0A5K1BF30_9MAGN</name>